<dbReference type="AlphaFoldDB" id="A0A839XMH0"/>
<organism evidence="1 2">
    <name type="scientific">Prauserella sediminis</name>
    <dbReference type="NCBI Taxonomy" id="577680"/>
    <lineage>
        <taxon>Bacteria</taxon>
        <taxon>Bacillati</taxon>
        <taxon>Actinomycetota</taxon>
        <taxon>Actinomycetes</taxon>
        <taxon>Pseudonocardiales</taxon>
        <taxon>Pseudonocardiaceae</taxon>
        <taxon>Prauserella</taxon>
        <taxon>Prauserella salsuginis group</taxon>
    </lineage>
</organism>
<dbReference type="Proteomes" id="UP000564573">
    <property type="component" value="Unassembled WGS sequence"/>
</dbReference>
<name>A0A839XMH0_9PSEU</name>
<reference evidence="1 2" key="1">
    <citation type="submission" date="2020-08" db="EMBL/GenBank/DDBJ databases">
        <title>Sequencing the genomes of 1000 actinobacteria strains.</title>
        <authorList>
            <person name="Klenk H.-P."/>
        </authorList>
    </citation>
    <scope>NUCLEOTIDE SEQUENCE [LARGE SCALE GENOMIC DNA]</scope>
    <source>
        <strain evidence="1 2">DSM 45267</strain>
    </source>
</reference>
<evidence type="ECO:0000313" key="2">
    <source>
        <dbReference type="Proteomes" id="UP000564573"/>
    </source>
</evidence>
<comment type="caution">
    <text evidence="1">The sequence shown here is derived from an EMBL/GenBank/DDBJ whole genome shotgun (WGS) entry which is preliminary data.</text>
</comment>
<keyword evidence="2" id="KW-1185">Reference proteome</keyword>
<evidence type="ECO:0000313" key="1">
    <source>
        <dbReference type="EMBL" id="MBB3664470.1"/>
    </source>
</evidence>
<sequence>MWKAGHHKLTALATKKAPRRCQVGLHIFAALDELTVTVLGSSAADTVPPRLADSLKAVLTQRAAVASEAGRSSVRTLLPGS</sequence>
<protein>
    <submittedName>
        <fullName evidence="1">Uncharacterized protein</fullName>
    </submittedName>
</protein>
<gene>
    <name evidence="1" type="ORF">FB384_003374</name>
</gene>
<dbReference type="EMBL" id="JACIBS010000001">
    <property type="protein sequence ID" value="MBB3664470.1"/>
    <property type="molecule type" value="Genomic_DNA"/>
</dbReference>
<proteinExistence type="predicted"/>
<accession>A0A839XMH0</accession>